<reference evidence="14" key="3">
    <citation type="submission" date="2025-09" db="UniProtKB">
        <authorList>
            <consortium name="Ensembl"/>
        </authorList>
    </citation>
    <scope>IDENTIFICATION</scope>
</reference>
<feature type="compositionally biased region" description="Polar residues" evidence="12">
    <location>
        <begin position="910"/>
        <end position="922"/>
    </location>
</feature>
<dbReference type="Bgee" id="ENSACAG00000004976">
    <property type="expression patterns" value="Expressed in testis and 13 other cell types or tissues"/>
</dbReference>
<evidence type="ECO:0000256" key="11">
    <source>
        <dbReference type="SAM" id="Coils"/>
    </source>
</evidence>
<organism evidence="14 15">
    <name type="scientific">Anolis carolinensis</name>
    <name type="common">Green anole</name>
    <name type="synonym">American chameleon</name>
    <dbReference type="NCBI Taxonomy" id="28377"/>
    <lineage>
        <taxon>Eukaryota</taxon>
        <taxon>Metazoa</taxon>
        <taxon>Chordata</taxon>
        <taxon>Craniata</taxon>
        <taxon>Vertebrata</taxon>
        <taxon>Euteleostomi</taxon>
        <taxon>Lepidosauria</taxon>
        <taxon>Squamata</taxon>
        <taxon>Bifurcata</taxon>
        <taxon>Unidentata</taxon>
        <taxon>Episquamata</taxon>
        <taxon>Toxicofera</taxon>
        <taxon>Iguania</taxon>
        <taxon>Dactyloidae</taxon>
        <taxon>Anolis</taxon>
    </lineage>
</organism>
<dbReference type="GO" id="GO:0031647">
    <property type="term" value="P:regulation of protein stability"/>
    <property type="evidence" value="ECO:0000318"/>
    <property type="project" value="GO_Central"/>
</dbReference>
<gene>
    <name evidence="14" type="primary">USP47</name>
</gene>
<dbReference type="FunCoup" id="H9G9T9">
    <property type="interactions" value="669"/>
</dbReference>
<evidence type="ECO:0000256" key="8">
    <source>
        <dbReference type="ARBA" id="ARBA00029910"/>
    </source>
</evidence>
<dbReference type="GO" id="GO:0019005">
    <property type="term" value="C:SCF ubiquitin ligase complex"/>
    <property type="evidence" value="ECO:0007669"/>
    <property type="project" value="Ensembl"/>
</dbReference>
<feature type="compositionally biased region" description="Polar residues" evidence="12">
    <location>
        <begin position="430"/>
        <end position="452"/>
    </location>
</feature>
<dbReference type="InParanoid" id="H9G9T9"/>
<dbReference type="GO" id="GO:0071987">
    <property type="term" value="F:WD40-repeat domain binding"/>
    <property type="evidence" value="ECO:0007669"/>
    <property type="project" value="Ensembl"/>
</dbReference>
<evidence type="ECO:0000313" key="15">
    <source>
        <dbReference type="Proteomes" id="UP000001646"/>
    </source>
</evidence>
<sequence>MVPSEENQLVPKEDMLWRCRQSIFDEMKKKFSQNESAADEPRVLCIIQDTTNSKTVNERITLNLPASTPVKRLFEDVATKVGYVNGTFDLIWGNGVNVANTTPLDQSSDKSVVNAGFESGKKNFLHLTDKDGEQPQIALEESGGADGHNPDRFIGPLPREGSVGCSSDYASQNYSYSSILSKSETGYVGLVNQAMTCYLNSLLQTLFMTPEFRNALYKWEFEESEEDPVTSIPYQLQRLFVLLQTSKKRAIETTDVTRSFGWDSSEAWQQHDVQELCRVMFDALEQKWKQTEQADLINQLYQGKLKDYVRCLECGYESWRIDTYLDIPLVIRPYGSSQAFASVEEALHAFIQPEILDGPNQYFCERCKKKCDARKGLRFLHFPYLLTLQLKRFDFDYTTMHRIKLNDRMTFPEELDMGSFIDIEDEKSPQTESCTDSGAENEGSCHSDQMSNDFSNDDGVDEGICLESNSTVERISKVANEKNSLLYELFSVMVHSGSAAGGHYYACIKSFSDDQWYSFNDQHVSKITHEDIKKTYGGTSGSRGYYSSAFASSTNAYMLIYRLKDTMRNAKFLEVNEYPEHIKKLVEKEKELEEQEKRQREIERNTCKIKLFCMHPVKQIMMENKLEVHKDKTLKEAVEIAYKILNLEEAVPLNCCRLVKYDEFHDYLERSYEGEEETPMGILLGGVKSTYMFDLLLETRQPDQAFQCYKPGEVMVKVHVVDLKQETVAPPISVRAYLNQTVTEFKHLISKAIHLPAETMRVVLERCYNDLRLLSVANKTLKAEGFFRSNKVFIESSESQDRQLAFPDSLLWKLLDRHANTIRLYVSLPEQSPGTQIRRTVFQKASGDSGNLDEICKRLKGSLGNMKSVEAILEESTEKLKTLSLQQQQQEGDNGDSSKSTEASDFENIESPSNDIDSSTSTENRELENQIQVSDPDNFQSEERSDSDLNNDRSTSSVDSDILSSSHSSDTLCNVDNAPMPLANGLDSHSITSSRRSKANEGKKETWDTAEEDSGTDSEYDESGKSRGETQYMYFKAEPYIAEEGAGEGQKWLLIHVDKRITLSAFKQHLEPFVGVSSSQFKVFRVCASNQEFESVRLNETLSSFSDDNKITIRLGRALKKGEYRVKVYQLLVNDPEPCKFLLDSVFAKGMTVRQSKEELLPQLREQCGLDLTIDRFRLRKKTWKNPGTVFLDYHVYEEDINISSNWEVFLEILDGAEKMKSMSQLAVLSRRWRPSEMKLDLFQEVVLESSSVDELKEKLSEISGISLENIEFAKGRGTFPCEISVLEIHQDLDWNPKVSTLNVWPLYICDDGAVIFYRDKTEEVVELTEEQRNELMKKESSRLQKTGHRVTYSPRKEKALKIYLDGAPNKDLTQD</sequence>
<reference evidence="14" key="2">
    <citation type="submission" date="2025-08" db="UniProtKB">
        <authorList>
            <consortium name="Ensembl"/>
        </authorList>
    </citation>
    <scope>IDENTIFICATION</scope>
</reference>
<feature type="domain" description="USP" evidence="13">
    <location>
        <begin position="188"/>
        <end position="564"/>
    </location>
</feature>
<evidence type="ECO:0000256" key="10">
    <source>
        <dbReference type="ARBA" id="ARBA00032453"/>
    </source>
</evidence>
<dbReference type="PANTHER" id="PTHR24006">
    <property type="entry name" value="UBIQUITIN CARBOXYL-TERMINAL HYDROLASE"/>
    <property type="match status" value="1"/>
</dbReference>
<dbReference type="GO" id="GO:0005634">
    <property type="term" value="C:nucleus"/>
    <property type="evidence" value="ECO:0000318"/>
    <property type="project" value="GO_Central"/>
</dbReference>
<dbReference type="MEROPS" id="C19.055"/>
<proteinExistence type="predicted"/>
<dbReference type="InterPro" id="IPR028889">
    <property type="entry name" value="USP"/>
</dbReference>
<evidence type="ECO:0000256" key="12">
    <source>
        <dbReference type="SAM" id="MobiDB-lite"/>
    </source>
</evidence>
<dbReference type="Pfam" id="PF00443">
    <property type="entry name" value="UCH"/>
    <property type="match status" value="1"/>
</dbReference>
<dbReference type="InterPro" id="IPR018200">
    <property type="entry name" value="USP_CS"/>
</dbReference>
<dbReference type="Ensembl" id="ENSACAT00000005040.4">
    <property type="protein sequence ID" value="ENSACAP00000004927.3"/>
    <property type="gene ID" value="ENSACAG00000004976.4"/>
</dbReference>
<feature type="compositionally biased region" description="Basic and acidic residues" evidence="12">
    <location>
        <begin position="998"/>
        <end position="1007"/>
    </location>
</feature>
<dbReference type="CTD" id="55031"/>
<dbReference type="GeneID" id="100564462"/>
<dbReference type="PROSITE" id="PS00972">
    <property type="entry name" value="USP_1"/>
    <property type="match status" value="1"/>
</dbReference>
<comment type="catalytic activity">
    <reaction evidence="1">
        <text>Thiol-dependent hydrolysis of ester, thioester, amide, peptide and isopeptide bonds formed by the C-terminal Gly of ubiquitin (a 76-residue protein attached to proteins as an intracellular targeting signal).</text>
        <dbReference type="EC" id="3.4.19.12"/>
    </reaction>
</comment>
<feature type="coiled-coil region" evidence="11">
    <location>
        <begin position="578"/>
        <end position="605"/>
    </location>
</feature>
<feature type="compositionally biased region" description="Polar residues" evidence="12">
    <location>
        <begin position="929"/>
        <end position="939"/>
    </location>
</feature>
<keyword evidence="11" id="KW-0175">Coiled coil</keyword>
<evidence type="ECO:0000256" key="9">
    <source>
        <dbReference type="ARBA" id="ARBA00030277"/>
    </source>
</evidence>
<dbReference type="EC" id="3.4.19.12" evidence="2"/>
<dbReference type="Pfam" id="PF19718">
    <property type="entry name" value="USP47_C"/>
    <property type="match status" value="1"/>
</dbReference>
<dbReference type="GO" id="GO:0090263">
    <property type="term" value="P:positive regulation of canonical Wnt signaling pathway"/>
    <property type="evidence" value="ECO:0007669"/>
    <property type="project" value="Ensembl"/>
</dbReference>
<feature type="compositionally biased region" description="Polar residues" evidence="12">
    <location>
        <begin position="891"/>
        <end position="903"/>
    </location>
</feature>
<dbReference type="GO" id="GO:0006508">
    <property type="term" value="P:proteolysis"/>
    <property type="evidence" value="ECO:0007669"/>
    <property type="project" value="UniProtKB-KW"/>
</dbReference>
<feature type="region of interest" description="Disordered" evidence="12">
    <location>
        <begin position="883"/>
        <end position="1026"/>
    </location>
</feature>
<accession>H9G9T9</accession>
<dbReference type="PROSITE" id="PS50235">
    <property type="entry name" value="USP_3"/>
    <property type="match status" value="1"/>
</dbReference>
<dbReference type="GO" id="GO:0004843">
    <property type="term" value="F:cysteine-type deubiquitinase activity"/>
    <property type="evidence" value="ECO:0000318"/>
    <property type="project" value="GO_Central"/>
</dbReference>
<feature type="region of interest" description="Disordered" evidence="12">
    <location>
        <begin position="426"/>
        <end position="452"/>
    </location>
</feature>
<dbReference type="HOGENOM" id="CLU_002928_0_0_1"/>
<protein>
    <recommendedName>
        <fullName evidence="7">Ubiquitin carboxyl-terminal hydrolase 47</fullName>
        <ecNumber evidence="2">3.4.19.12</ecNumber>
    </recommendedName>
    <alternativeName>
        <fullName evidence="9">Deubiquitinating enzyme 47</fullName>
    </alternativeName>
    <alternativeName>
        <fullName evidence="8">Ubiquitin thioesterase 47</fullName>
    </alternativeName>
    <alternativeName>
        <fullName evidence="10">Ubiquitin-specific-processing protease 47</fullName>
    </alternativeName>
</protein>
<dbReference type="InterPro" id="IPR001394">
    <property type="entry name" value="Peptidase_C19_UCH"/>
</dbReference>
<reference evidence="14" key="1">
    <citation type="submission" date="2009-12" db="EMBL/GenBank/DDBJ databases">
        <title>The Genome Sequence of Anolis carolinensis (Green Anole Lizard).</title>
        <authorList>
            <consortium name="The Genome Sequencing Platform"/>
            <person name="Di Palma F."/>
            <person name="Alfoldi J."/>
            <person name="Heiman D."/>
            <person name="Young S."/>
            <person name="Grabherr M."/>
            <person name="Johnson J."/>
            <person name="Lander E.S."/>
            <person name="Lindblad-Toh K."/>
        </authorList>
    </citation>
    <scope>NUCLEOTIDE SEQUENCE [LARGE SCALE GENOMIC DNA]</scope>
    <source>
        <strain evidence="14">JBL SC #1</strain>
    </source>
</reference>
<dbReference type="GO" id="GO:1902230">
    <property type="term" value="P:negative regulation of intrinsic apoptotic signaling pathway in response to DNA damage"/>
    <property type="evidence" value="ECO:0007669"/>
    <property type="project" value="Ensembl"/>
</dbReference>
<dbReference type="STRING" id="28377.ENSACAP00000004927"/>
<evidence type="ECO:0000313" key="14">
    <source>
        <dbReference type="Ensembl" id="ENSACAP00000004927.3"/>
    </source>
</evidence>
<feature type="compositionally biased region" description="Acidic residues" evidence="12">
    <location>
        <begin position="1008"/>
        <end position="1021"/>
    </location>
</feature>
<dbReference type="RefSeq" id="XP_008114142.1">
    <property type="nucleotide sequence ID" value="XM_008115935.3"/>
</dbReference>
<evidence type="ECO:0000256" key="7">
    <source>
        <dbReference type="ARBA" id="ARBA00026136"/>
    </source>
</evidence>
<keyword evidence="5" id="KW-0378">Hydrolase</keyword>
<name>H9G9T9_ANOCA</name>
<dbReference type="SUPFAM" id="SSF54001">
    <property type="entry name" value="Cysteine proteinases"/>
    <property type="match status" value="1"/>
</dbReference>
<keyword evidence="3" id="KW-0645">Protease</keyword>
<keyword evidence="4" id="KW-0833">Ubl conjugation pathway</keyword>
<evidence type="ECO:0000256" key="6">
    <source>
        <dbReference type="ARBA" id="ARBA00022807"/>
    </source>
</evidence>
<dbReference type="GO" id="GO:0005829">
    <property type="term" value="C:cytosol"/>
    <property type="evidence" value="ECO:0000318"/>
    <property type="project" value="GO_Central"/>
</dbReference>
<keyword evidence="15" id="KW-1185">Reference proteome</keyword>
<evidence type="ECO:0000259" key="13">
    <source>
        <dbReference type="PROSITE" id="PS50235"/>
    </source>
</evidence>
<dbReference type="KEGG" id="acs:100564462"/>
<dbReference type="InterPro" id="IPR038765">
    <property type="entry name" value="Papain-like_cys_pep_sf"/>
</dbReference>
<dbReference type="OrthoDB" id="289038at2759"/>
<dbReference type="eggNOG" id="KOG4598">
    <property type="taxonomic scope" value="Eukaryota"/>
</dbReference>
<dbReference type="GO" id="GO:0035520">
    <property type="term" value="P:monoubiquitinated protein deubiquitination"/>
    <property type="evidence" value="ECO:0007669"/>
    <property type="project" value="Ensembl"/>
</dbReference>
<dbReference type="Proteomes" id="UP000001646">
    <property type="component" value="Unplaced"/>
</dbReference>
<dbReference type="PROSITE" id="PS00973">
    <property type="entry name" value="USP_2"/>
    <property type="match status" value="1"/>
</dbReference>
<dbReference type="CDD" id="cd02659">
    <property type="entry name" value="peptidase_C19C"/>
    <property type="match status" value="1"/>
</dbReference>
<dbReference type="Gene3D" id="3.90.70.10">
    <property type="entry name" value="Cysteine proteinases"/>
    <property type="match status" value="1"/>
</dbReference>
<dbReference type="GeneTree" id="ENSGT00940000157223"/>
<dbReference type="GO" id="GO:0006284">
    <property type="term" value="P:base-excision repair"/>
    <property type="evidence" value="ECO:0007669"/>
    <property type="project" value="Ensembl"/>
</dbReference>
<dbReference type="Pfam" id="PF25985">
    <property type="entry name" value="Ubiquitin_USP47_N"/>
    <property type="match status" value="1"/>
</dbReference>
<evidence type="ECO:0000256" key="1">
    <source>
        <dbReference type="ARBA" id="ARBA00000707"/>
    </source>
</evidence>
<evidence type="ECO:0000256" key="5">
    <source>
        <dbReference type="ARBA" id="ARBA00022801"/>
    </source>
</evidence>
<dbReference type="GO" id="GO:0008630">
    <property type="term" value="P:intrinsic apoptotic signaling pathway in response to DNA damage"/>
    <property type="evidence" value="ECO:0007669"/>
    <property type="project" value="Ensembl"/>
</dbReference>
<evidence type="ECO:0000256" key="3">
    <source>
        <dbReference type="ARBA" id="ARBA00022670"/>
    </source>
</evidence>
<feature type="compositionally biased region" description="Low complexity" evidence="12">
    <location>
        <begin position="954"/>
        <end position="970"/>
    </location>
</feature>
<dbReference type="InterPro" id="IPR050164">
    <property type="entry name" value="Peptidase_C19"/>
</dbReference>
<evidence type="ECO:0000256" key="4">
    <source>
        <dbReference type="ARBA" id="ARBA00022786"/>
    </source>
</evidence>
<feature type="compositionally biased region" description="Basic and acidic residues" evidence="12">
    <location>
        <begin position="941"/>
        <end position="951"/>
    </location>
</feature>
<dbReference type="InterPro" id="IPR045578">
    <property type="entry name" value="USP47_C"/>
</dbReference>
<keyword evidence="6" id="KW-0788">Thiol protease</keyword>
<evidence type="ECO:0000256" key="2">
    <source>
        <dbReference type="ARBA" id="ARBA00012759"/>
    </source>
</evidence>
<dbReference type="PANTHER" id="PTHR24006:SF702">
    <property type="entry name" value="UBIQUITIN CARBOXYL-TERMINAL HYDROLASE 47"/>
    <property type="match status" value="1"/>
</dbReference>